<organism evidence="12 13">
    <name type="scientific">Tetrabaena socialis</name>
    <dbReference type="NCBI Taxonomy" id="47790"/>
    <lineage>
        <taxon>Eukaryota</taxon>
        <taxon>Viridiplantae</taxon>
        <taxon>Chlorophyta</taxon>
        <taxon>core chlorophytes</taxon>
        <taxon>Chlorophyceae</taxon>
        <taxon>CS clade</taxon>
        <taxon>Chlamydomonadales</taxon>
        <taxon>Tetrabaenaceae</taxon>
        <taxon>Tetrabaena</taxon>
    </lineage>
</organism>
<keyword evidence="6" id="KW-0832">Ubl conjugation</keyword>
<dbReference type="AlphaFoldDB" id="A0A2J8A649"/>
<dbReference type="PANTHER" id="PTHR31169:SF8">
    <property type="entry name" value="ZINC-FINGER DOMAIN OF MONOAMINE-OXIDASE A REPRESSOR R1 PROTEIN"/>
    <property type="match status" value="1"/>
</dbReference>
<evidence type="ECO:0000259" key="11">
    <source>
        <dbReference type="Pfam" id="PF10497"/>
    </source>
</evidence>
<protein>
    <submittedName>
        <fullName evidence="12">Cell division cycle-associated 7-like protein</fullName>
    </submittedName>
</protein>
<evidence type="ECO:0000256" key="6">
    <source>
        <dbReference type="ARBA" id="ARBA00022843"/>
    </source>
</evidence>
<dbReference type="InterPro" id="IPR040221">
    <property type="entry name" value="CDCA7/CDA7L"/>
</dbReference>
<evidence type="ECO:0000256" key="4">
    <source>
        <dbReference type="ARBA" id="ARBA00022499"/>
    </source>
</evidence>
<feature type="region of interest" description="Disordered" evidence="10">
    <location>
        <begin position="517"/>
        <end position="537"/>
    </location>
</feature>
<keyword evidence="4" id="KW-1017">Isopeptide bond</keyword>
<keyword evidence="7" id="KW-0805">Transcription regulation</keyword>
<feature type="compositionally biased region" description="Low complexity" evidence="10">
    <location>
        <begin position="409"/>
        <end position="439"/>
    </location>
</feature>
<evidence type="ECO:0000256" key="10">
    <source>
        <dbReference type="SAM" id="MobiDB-lite"/>
    </source>
</evidence>
<dbReference type="InterPro" id="IPR018866">
    <property type="entry name" value="Znf-4CXXC_R1"/>
</dbReference>
<keyword evidence="3" id="KW-0963">Cytoplasm</keyword>
<accession>A0A2J8A649</accession>
<dbReference type="GO" id="GO:0005634">
    <property type="term" value="C:nucleus"/>
    <property type="evidence" value="ECO:0007669"/>
    <property type="project" value="UniProtKB-SubCell"/>
</dbReference>
<gene>
    <name evidence="12" type="ORF">TSOC_005510</name>
</gene>
<dbReference type="OrthoDB" id="298344at2759"/>
<evidence type="ECO:0000313" key="13">
    <source>
        <dbReference type="Proteomes" id="UP000236333"/>
    </source>
</evidence>
<dbReference type="Proteomes" id="UP000236333">
    <property type="component" value="Unassembled WGS sequence"/>
</dbReference>
<evidence type="ECO:0000256" key="9">
    <source>
        <dbReference type="ARBA" id="ARBA00023242"/>
    </source>
</evidence>
<sequence>MPRSERTGEAGPDLERVLRAQEGNGVRETYTTKHLEALAPMNAELGARRPEAKQLCSDMHDSPCSTQKTLNVKTRCLSCHGKRGQDGGRNRGVWCSGCLDTRVGEDLQQVLRDPAWRCPACRGLCNCSAPNCVRAMRGLEPTAQLVYEARDLGYSSVAHYLRHAARRPARAAADEERARAEAAAARELLGQQQASASALLASMGIRPGLFVADDAFAEEAAAEGALPLLRAVSGNHPPANPSERQRAPGLLLCWPPRTSRPQPRGDAGVAPPGGGGTGVGIATGSEDDVMAEGTPAELAGAMRPFALSWQLPDAARQRALQLRAAAAGLAEAGATAAREAGPHAAAPSAAGACPAAAAVRVGAPAPVVLPDATRAAADAPQARAPAPPPAPVRTIGLGIDLGPDPRRAPPTSAGGLGAAAAAGGAGASPASPAARGLAQAPPPPGAAAAAAAPGLPGGAAAAALVPQGLQGPQGAQLPQAGARKRRIEEVLGRQPLAEAGEAGAEAATAVLPAGSLPPWFTRPPAEAPAPRTPAGTEGRAVAVVGPAGPSALAAPDAVAAAAAAAPAAAARPGSDVSPARGQQPAAPGAWHQPRNPADVPLPRDPPPDGAPYAEWLLGLQRCGRDYCARHAALPQPAPTSGAGAGGGAWYAAWEQLLTRAFQNVRAAVQTPSAISRTPPPATGAAQPLSTHAQLRAAVDLLLLVATELPPPPGSGSGAHRNAQAAAAFLLCSEPLASFEG</sequence>
<keyword evidence="12" id="KW-0131">Cell cycle</keyword>
<reference evidence="12 13" key="1">
    <citation type="journal article" date="2017" name="Mol. Biol. Evol.">
        <title>The 4-celled Tetrabaena socialis nuclear genome reveals the essential components for genetic control of cell number at the origin of multicellularity in the volvocine lineage.</title>
        <authorList>
            <person name="Featherston J."/>
            <person name="Arakaki Y."/>
            <person name="Hanschen E.R."/>
            <person name="Ferris P.J."/>
            <person name="Michod R.E."/>
            <person name="Olson B.J.S.C."/>
            <person name="Nozaki H."/>
            <person name="Durand P.M."/>
        </authorList>
    </citation>
    <scope>NUCLEOTIDE SEQUENCE [LARGE SCALE GENOMIC DNA]</scope>
    <source>
        <strain evidence="12 13">NIES-571</strain>
    </source>
</reference>
<evidence type="ECO:0000256" key="3">
    <source>
        <dbReference type="ARBA" id="ARBA00022490"/>
    </source>
</evidence>
<feature type="region of interest" description="Disordered" evidence="10">
    <location>
        <begin position="236"/>
        <end position="285"/>
    </location>
</feature>
<feature type="domain" description="Zinc-finger" evidence="11">
    <location>
        <begin position="66"/>
        <end position="161"/>
    </location>
</feature>
<name>A0A2J8A649_9CHLO</name>
<keyword evidence="9" id="KW-0539">Nucleus</keyword>
<dbReference type="GO" id="GO:0051301">
    <property type="term" value="P:cell division"/>
    <property type="evidence" value="ECO:0007669"/>
    <property type="project" value="UniProtKB-KW"/>
</dbReference>
<dbReference type="EMBL" id="PGGS01000151">
    <property type="protein sequence ID" value="PNH07988.1"/>
    <property type="molecule type" value="Genomic_DNA"/>
</dbReference>
<evidence type="ECO:0000256" key="1">
    <source>
        <dbReference type="ARBA" id="ARBA00004123"/>
    </source>
</evidence>
<feature type="compositionally biased region" description="Gly residues" evidence="10">
    <location>
        <begin position="271"/>
        <end position="281"/>
    </location>
</feature>
<evidence type="ECO:0000256" key="8">
    <source>
        <dbReference type="ARBA" id="ARBA00023163"/>
    </source>
</evidence>
<feature type="region of interest" description="Disordered" evidence="10">
    <location>
        <begin position="376"/>
        <end position="452"/>
    </location>
</feature>
<evidence type="ECO:0000313" key="12">
    <source>
        <dbReference type="EMBL" id="PNH07988.1"/>
    </source>
</evidence>
<dbReference type="Pfam" id="PF10497">
    <property type="entry name" value="zf-4CXXC_R1"/>
    <property type="match status" value="1"/>
</dbReference>
<comment type="subcellular location">
    <subcellularLocation>
        <location evidence="2">Cytoplasm</location>
    </subcellularLocation>
    <subcellularLocation>
        <location evidence="1">Nucleus</location>
    </subcellularLocation>
</comment>
<evidence type="ECO:0000256" key="2">
    <source>
        <dbReference type="ARBA" id="ARBA00004496"/>
    </source>
</evidence>
<dbReference type="PANTHER" id="PTHR31169">
    <property type="entry name" value="OS05G0300700 PROTEIN"/>
    <property type="match status" value="1"/>
</dbReference>
<comment type="caution">
    <text evidence="12">The sequence shown here is derived from an EMBL/GenBank/DDBJ whole genome shotgun (WGS) entry which is preliminary data.</text>
</comment>
<keyword evidence="5" id="KW-0597">Phosphoprotein</keyword>
<feature type="compositionally biased region" description="Low complexity" evidence="10">
    <location>
        <begin position="571"/>
        <end position="589"/>
    </location>
</feature>
<keyword evidence="8" id="KW-0804">Transcription</keyword>
<dbReference type="GO" id="GO:0006355">
    <property type="term" value="P:regulation of DNA-templated transcription"/>
    <property type="evidence" value="ECO:0007669"/>
    <property type="project" value="InterPro"/>
</dbReference>
<dbReference type="GO" id="GO:0005737">
    <property type="term" value="C:cytoplasm"/>
    <property type="evidence" value="ECO:0007669"/>
    <property type="project" value="UniProtKB-SubCell"/>
</dbReference>
<proteinExistence type="predicted"/>
<keyword evidence="13" id="KW-1185">Reference proteome</keyword>
<evidence type="ECO:0000256" key="7">
    <source>
        <dbReference type="ARBA" id="ARBA00023015"/>
    </source>
</evidence>
<evidence type="ECO:0000256" key="5">
    <source>
        <dbReference type="ARBA" id="ARBA00022553"/>
    </source>
</evidence>
<feature type="region of interest" description="Disordered" evidence="10">
    <location>
        <begin position="571"/>
        <end position="610"/>
    </location>
</feature>
<keyword evidence="12" id="KW-0132">Cell division</keyword>